<proteinExistence type="predicted"/>
<dbReference type="RefSeq" id="WP_189012333.1">
    <property type="nucleotide sequence ID" value="NZ_BMPP01000047.1"/>
</dbReference>
<evidence type="ECO:0000256" key="1">
    <source>
        <dbReference type="SAM" id="SignalP"/>
    </source>
</evidence>
<evidence type="ECO:0000313" key="2">
    <source>
        <dbReference type="EMBL" id="GGK43934.1"/>
    </source>
</evidence>
<comment type="caution">
    <text evidence="2">The sequence shown here is derived from an EMBL/GenBank/DDBJ whole genome shotgun (WGS) entry which is preliminary data.</text>
</comment>
<reference evidence="3" key="1">
    <citation type="journal article" date="2019" name="Int. J. Syst. Evol. Microbiol.">
        <title>The Global Catalogue of Microorganisms (GCM) 10K type strain sequencing project: providing services to taxonomists for standard genome sequencing and annotation.</title>
        <authorList>
            <consortium name="The Broad Institute Genomics Platform"/>
            <consortium name="The Broad Institute Genome Sequencing Center for Infectious Disease"/>
            <person name="Wu L."/>
            <person name="Ma J."/>
        </authorList>
    </citation>
    <scope>NUCLEOTIDE SEQUENCE [LARGE SCALE GENOMIC DNA]</scope>
    <source>
        <strain evidence="3">JCM 30331</strain>
    </source>
</reference>
<keyword evidence="3" id="KW-1185">Reference proteome</keyword>
<feature type="signal peptide" evidence="1">
    <location>
        <begin position="1"/>
        <end position="20"/>
    </location>
</feature>
<dbReference type="Proteomes" id="UP000647587">
    <property type="component" value="Unassembled WGS sequence"/>
</dbReference>
<name>A0ABQ2F5K5_9DEIO</name>
<sequence length="181" mass="19875">MDTLRVVPLLVLTLGTLALAHGAGSGADLRGARLCLDSSSVQLRFHDIPAARQHKARTLKNTLHTTLTSALKHAGVPYETRTACQKNLAYTQLLTDVRYLNPKNYQGFGDPAYSYSLRVTVGSSAVTAAAQRGARTKIHYASVLNDIHSEARTKQSFEQFLGALGREQSRHLVLAWRKHNP</sequence>
<organism evidence="2 3">
    <name type="scientific">Deinococcus malanensis</name>
    <dbReference type="NCBI Taxonomy" id="1706855"/>
    <lineage>
        <taxon>Bacteria</taxon>
        <taxon>Thermotogati</taxon>
        <taxon>Deinococcota</taxon>
        <taxon>Deinococci</taxon>
        <taxon>Deinococcales</taxon>
        <taxon>Deinococcaceae</taxon>
        <taxon>Deinococcus</taxon>
    </lineage>
</organism>
<keyword evidence="1" id="KW-0732">Signal</keyword>
<gene>
    <name evidence="2" type="ORF">GCM10008955_42090</name>
</gene>
<dbReference type="EMBL" id="BMPP01000047">
    <property type="protein sequence ID" value="GGK43934.1"/>
    <property type="molecule type" value="Genomic_DNA"/>
</dbReference>
<evidence type="ECO:0000313" key="3">
    <source>
        <dbReference type="Proteomes" id="UP000647587"/>
    </source>
</evidence>
<protein>
    <recommendedName>
        <fullName evidence="4">DUF4410 domain-containing protein</fullName>
    </recommendedName>
</protein>
<feature type="chain" id="PRO_5046341344" description="DUF4410 domain-containing protein" evidence="1">
    <location>
        <begin position="21"/>
        <end position="181"/>
    </location>
</feature>
<evidence type="ECO:0008006" key="4">
    <source>
        <dbReference type="Google" id="ProtNLM"/>
    </source>
</evidence>
<accession>A0ABQ2F5K5</accession>